<protein>
    <submittedName>
        <fullName evidence="2">Uncharacterized protein</fullName>
    </submittedName>
</protein>
<name>A0A915HM75_ROMCU</name>
<accession>A0A915HM75</accession>
<proteinExistence type="predicted"/>
<organism evidence="1 2">
    <name type="scientific">Romanomermis culicivorax</name>
    <name type="common">Nematode worm</name>
    <dbReference type="NCBI Taxonomy" id="13658"/>
    <lineage>
        <taxon>Eukaryota</taxon>
        <taxon>Metazoa</taxon>
        <taxon>Ecdysozoa</taxon>
        <taxon>Nematoda</taxon>
        <taxon>Enoplea</taxon>
        <taxon>Dorylaimia</taxon>
        <taxon>Mermithida</taxon>
        <taxon>Mermithoidea</taxon>
        <taxon>Mermithidae</taxon>
        <taxon>Romanomermis</taxon>
    </lineage>
</organism>
<dbReference type="AlphaFoldDB" id="A0A915HM75"/>
<evidence type="ECO:0000313" key="1">
    <source>
        <dbReference type="Proteomes" id="UP000887565"/>
    </source>
</evidence>
<reference evidence="2" key="1">
    <citation type="submission" date="2022-11" db="UniProtKB">
        <authorList>
            <consortium name="WormBaseParasite"/>
        </authorList>
    </citation>
    <scope>IDENTIFICATION</scope>
</reference>
<dbReference type="Proteomes" id="UP000887565">
    <property type="component" value="Unplaced"/>
</dbReference>
<dbReference type="WBParaSite" id="nRc.2.0.1.t02631-RA">
    <property type="protein sequence ID" value="nRc.2.0.1.t02631-RA"/>
    <property type="gene ID" value="nRc.2.0.1.g02631"/>
</dbReference>
<evidence type="ECO:0000313" key="2">
    <source>
        <dbReference type="WBParaSite" id="nRc.2.0.1.t02631-RA"/>
    </source>
</evidence>
<sequence>MPLVTLADASALADGKFLAISPSVVEMWECDLLQQLHSNPEIKTFFATVEIPEPINP</sequence>
<keyword evidence="1" id="KW-1185">Reference proteome</keyword>